<name>A0A3B1ANG3_9ZZZZ</name>
<evidence type="ECO:0008006" key="2">
    <source>
        <dbReference type="Google" id="ProtNLM"/>
    </source>
</evidence>
<dbReference type="InterPro" id="IPR036390">
    <property type="entry name" value="WH_DNA-bd_sf"/>
</dbReference>
<reference evidence="1" key="1">
    <citation type="submission" date="2018-06" db="EMBL/GenBank/DDBJ databases">
        <authorList>
            <person name="Zhirakovskaya E."/>
        </authorList>
    </citation>
    <scope>NUCLEOTIDE SEQUENCE</scope>
</reference>
<organism evidence="1">
    <name type="scientific">hydrothermal vent metagenome</name>
    <dbReference type="NCBI Taxonomy" id="652676"/>
    <lineage>
        <taxon>unclassified sequences</taxon>
        <taxon>metagenomes</taxon>
        <taxon>ecological metagenomes</taxon>
    </lineage>
</organism>
<dbReference type="SUPFAM" id="SSF46785">
    <property type="entry name" value="Winged helix' DNA-binding domain"/>
    <property type="match status" value="1"/>
</dbReference>
<dbReference type="AlphaFoldDB" id="A0A3B1ANG3"/>
<gene>
    <name evidence="1" type="ORF">MNBD_GAMMA26-753</name>
</gene>
<dbReference type="EMBL" id="UOFX01000024">
    <property type="protein sequence ID" value="VAX07479.1"/>
    <property type="molecule type" value="Genomic_DNA"/>
</dbReference>
<dbReference type="Pfam" id="PF13412">
    <property type="entry name" value="HTH_24"/>
    <property type="match status" value="1"/>
</dbReference>
<proteinExistence type="predicted"/>
<dbReference type="InterPro" id="IPR036388">
    <property type="entry name" value="WH-like_DNA-bd_sf"/>
</dbReference>
<accession>A0A3B1ANG3</accession>
<protein>
    <recommendedName>
        <fullName evidence="2">Winged helix-turn-helix transcriptional regulator</fullName>
    </recommendedName>
</protein>
<sequence length="199" mass="22335">MNAQDRENALTLELLEAIEEKQEITQRHLAQRLGVALGLANSYLKRCVHKGLVKVEQVPANRYMYYLTPQGFAEKGRLTAQYLSSSLAFYRKASASCDQAFQLCVSNGWTRVLLCGVSDLAEIASIRAREHEVTIMGIYDPVVEQEQFLNKPVWRRLEDAGDVDAYFLADLIDPAGNFVSLVEQVPKERIIAPSILGVF</sequence>
<evidence type="ECO:0000313" key="1">
    <source>
        <dbReference type="EMBL" id="VAX07479.1"/>
    </source>
</evidence>
<dbReference type="Gene3D" id="1.10.10.10">
    <property type="entry name" value="Winged helix-like DNA-binding domain superfamily/Winged helix DNA-binding domain"/>
    <property type="match status" value="1"/>
</dbReference>